<evidence type="ECO:0000256" key="12">
    <source>
        <dbReference type="ARBA" id="ARBA00022927"/>
    </source>
</evidence>
<evidence type="ECO:0000256" key="16">
    <source>
        <dbReference type="HAMAP-Rule" id="MF_01382"/>
    </source>
</evidence>
<feature type="binding site" evidence="16">
    <location>
        <position position="499"/>
    </location>
    <ligand>
        <name>ATP</name>
        <dbReference type="ChEBI" id="CHEBI:30616"/>
    </ligand>
</feature>
<dbReference type="Pfam" id="PF02810">
    <property type="entry name" value="SEC-C"/>
    <property type="match status" value="1"/>
</dbReference>
<dbReference type="InterPro" id="IPR014001">
    <property type="entry name" value="Helicase_ATP-bd"/>
</dbReference>
<evidence type="ECO:0000256" key="14">
    <source>
        <dbReference type="ARBA" id="ARBA00023010"/>
    </source>
</evidence>
<evidence type="ECO:0000256" key="2">
    <source>
        <dbReference type="ARBA" id="ARBA00004413"/>
    </source>
</evidence>
<dbReference type="eggNOG" id="COG0653">
    <property type="taxonomic scope" value="Bacteria"/>
</dbReference>
<dbReference type="InterPro" id="IPR027417">
    <property type="entry name" value="P-loop_NTPase"/>
</dbReference>
<dbReference type="InterPro" id="IPR020937">
    <property type="entry name" value="SecA_CS"/>
</dbReference>
<evidence type="ECO:0000256" key="4">
    <source>
        <dbReference type="ARBA" id="ARBA00022448"/>
    </source>
</evidence>
<evidence type="ECO:0000256" key="5">
    <source>
        <dbReference type="ARBA" id="ARBA00022475"/>
    </source>
</evidence>
<keyword evidence="10" id="KW-0862">Zinc</keyword>
<keyword evidence="14 16" id="KW-0811">Translocation</keyword>
<sequence length="924" mass="104552">MFGAIAKALFGSANDRYVKSLRRIVEKVNSFETSIAALDDEALARQTLLFKERLSKGETLDQILPEAFATVREAAKRTLGQRHYDVQIIGGIVLHRGEIAEMRTGEGKTLVATLVCYLNALEGKGVHVVTVNDYLAKRDAEQMGQVYKFLGLTVGVIMPNISDEERRQAYAADITYATNNELGFDYLRDNMKYSRSQMVQRPFNYAIIDEVDSILIDEARTPLIISGPTDDKSDLYIAVDQIVKKLTAEDYEIDEKQKNVILTEEGTEKAEQLLKAADMLEEGNLYDFENTQIVHHLNQSLRANLMFRRDVDYLIRNGKIIIIDEFTGRMMEGRRWSEGLHQAIEAKEGVQIEPENQTLASITFQNYFRLYPRIAGMTGTAATEAAEFHQIYKMNVVTIPTNLSIRRADENDQFYKNMEDKFRAIAKAIKKHAASGQPILVGTVSIEKSELLSEYLQHEGVPHKVLNARYHEMEAHIVAQAGRFGAVTIATNMAGRGTDIQLGGNVDFRVADELRDMPEGSERDAAIERIKKEVAEEKQKVINAGGLFVLGTERHESRRIDNQLRGRSGRQGDPGLSRFYLSLDDDLLRIFGSQTMFAKMMNKSLADGEAIVSPIMSKAIETAQRKVEARNYDIRKQVVEYDDVMNEQRKVIYEQRATIMDAPSVHELVEEMQEETIGAFVAECCPEGSYVEQWDIERLKEKAADILNLTLPVEEWQNEDGIDPEIVAERVFQAAEDSLQDRIKDIPSEHWADLQKNTLLQAIDHHWKEHLSVLDSLRQIIHLRAYAQQTPINEYKHEAFALFERMLLAIREDVTRNLNRIEFFQPSLELPELPEFLRNSPDIMAALAAQDNVFFENQAKTDADGDRITVDQNTALLDAAAQNKSLSDADPAHWVGKISRNAPCPCGSGKRYKHCHGAFTDAKS</sequence>
<dbReference type="Gene3D" id="3.90.1440.10">
    <property type="entry name" value="SecA, preprotein cross-linking domain"/>
    <property type="match status" value="1"/>
</dbReference>
<dbReference type="SUPFAM" id="SSF81767">
    <property type="entry name" value="Pre-protein crosslinking domain of SecA"/>
    <property type="match status" value="1"/>
</dbReference>
<feature type="domain" description="Helicase C-terminal" evidence="19">
    <location>
        <begin position="410"/>
        <end position="619"/>
    </location>
</feature>
<keyword evidence="5 16" id="KW-1003">Cell membrane</keyword>
<dbReference type="PROSITE" id="PS51192">
    <property type="entry name" value="HELICASE_ATP_BIND_1"/>
    <property type="match status" value="1"/>
</dbReference>
<dbReference type="GO" id="GO:0065002">
    <property type="term" value="P:intracellular protein transmembrane transport"/>
    <property type="evidence" value="ECO:0007669"/>
    <property type="project" value="UniProtKB-UniRule"/>
</dbReference>
<dbReference type="GO" id="GO:0005524">
    <property type="term" value="F:ATP binding"/>
    <property type="evidence" value="ECO:0007669"/>
    <property type="project" value="UniProtKB-UniRule"/>
</dbReference>
<dbReference type="PRINTS" id="PR00906">
    <property type="entry name" value="SECA"/>
</dbReference>
<dbReference type="SMART" id="SM00957">
    <property type="entry name" value="SecA_DEAD"/>
    <property type="match status" value="1"/>
</dbReference>
<evidence type="ECO:0000259" key="18">
    <source>
        <dbReference type="PROSITE" id="PS51192"/>
    </source>
</evidence>
<dbReference type="InterPro" id="IPR000185">
    <property type="entry name" value="SecA"/>
</dbReference>
<dbReference type="InterPro" id="IPR011116">
    <property type="entry name" value="SecA_Wing/Scaffold"/>
</dbReference>
<evidence type="ECO:0000256" key="1">
    <source>
        <dbReference type="ARBA" id="ARBA00001947"/>
    </source>
</evidence>
<dbReference type="SUPFAM" id="SSF81886">
    <property type="entry name" value="Helical scaffold and wing domains of SecA"/>
    <property type="match status" value="1"/>
</dbReference>
<dbReference type="InterPro" id="IPR036266">
    <property type="entry name" value="SecA_Wing/Scaffold_sf"/>
</dbReference>
<evidence type="ECO:0000259" key="19">
    <source>
        <dbReference type="PROSITE" id="PS51194"/>
    </source>
</evidence>
<evidence type="ECO:0000256" key="15">
    <source>
        <dbReference type="ARBA" id="ARBA00023136"/>
    </source>
</evidence>
<dbReference type="HAMAP" id="MF_01382">
    <property type="entry name" value="SecA"/>
    <property type="match status" value="1"/>
</dbReference>
<dbReference type="PROSITE" id="PS51196">
    <property type="entry name" value="SECA_MOTOR_DEAD"/>
    <property type="match status" value="1"/>
</dbReference>
<dbReference type="FunFam" id="3.90.1440.10:FF:000001">
    <property type="entry name" value="Preprotein translocase subunit SecA"/>
    <property type="match status" value="1"/>
</dbReference>
<dbReference type="InterPro" id="IPR014018">
    <property type="entry name" value="SecA_motor_DEAD"/>
</dbReference>
<reference evidence="21 22" key="1">
    <citation type="journal article" date="2011" name="J. Bacteriol.">
        <title>Genome sequence of the ethanol-producing Zymomonas mobilis subsp. pomaceae lectotype strain ATCC 29192.</title>
        <authorList>
            <person name="Kouvelis V.N."/>
            <person name="Davenport K.W."/>
            <person name="Brettin T.S."/>
            <person name="Bruce D."/>
            <person name="Detter C."/>
            <person name="Han C.S."/>
            <person name="Nolan M."/>
            <person name="Tapia R."/>
            <person name="Damoulaki A."/>
            <person name="Kyrpides N.C."/>
            <person name="Typas M.A."/>
            <person name="Pappas K.M."/>
        </authorList>
    </citation>
    <scope>NUCLEOTIDE SEQUENCE [LARGE SCALE GENOMIC DNA]</scope>
    <source>
        <strain evidence="22">ATCC 29192 / DSM 22645 / JCM 10191 / CCUG 17912 / NBRC 13757 / NCIMB 11200 / NRRL B-4491 / Barker I</strain>
    </source>
</reference>
<dbReference type="Proteomes" id="UP000000491">
    <property type="component" value="Chromosome"/>
</dbReference>
<dbReference type="Gene3D" id="3.10.450.50">
    <property type="match status" value="1"/>
</dbReference>
<evidence type="ECO:0000256" key="13">
    <source>
        <dbReference type="ARBA" id="ARBA00022967"/>
    </source>
</evidence>
<dbReference type="InterPro" id="IPR044722">
    <property type="entry name" value="SecA_SF2_C"/>
</dbReference>
<dbReference type="EMBL" id="CP002865">
    <property type="protein sequence ID" value="AEI37247.1"/>
    <property type="molecule type" value="Genomic_DNA"/>
</dbReference>
<feature type="binding site" evidence="16">
    <location>
        <begin position="105"/>
        <end position="109"/>
    </location>
    <ligand>
        <name>ATP</name>
        <dbReference type="ChEBI" id="CHEBI:30616"/>
    </ligand>
</feature>
<keyword evidence="11 16" id="KW-0067">ATP-binding</keyword>
<dbReference type="GO" id="GO:0043952">
    <property type="term" value="P:protein transport by the Sec complex"/>
    <property type="evidence" value="ECO:0007669"/>
    <property type="project" value="TreeGrafter"/>
</dbReference>
<evidence type="ECO:0000313" key="22">
    <source>
        <dbReference type="Proteomes" id="UP000000491"/>
    </source>
</evidence>
<name>F8EUV9_ZYMMT</name>
<dbReference type="GO" id="GO:0017038">
    <property type="term" value="P:protein import"/>
    <property type="evidence" value="ECO:0007669"/>
    <property type="project" value="InterPro"/>
</dbReference>
<evidence type="ECO:0000256" key="8">
    <source>
        <dbReference type="ARBA" id="ARBA00022723"/>
    </source>
</evidence>
<keyword evidence="12 16" id="KW-0653">Protein transport</keyword>
<feature type="binding site" evidence="16">
    <location>
        <position position="87"/>
    </location>
    <ligand>
        <name>ATP</name>
        <dbReference type="ChEBI" id="CHEBI:30616"/>
    </ligand>
</feature>
<dbReference type="InterPro" id="IPR001650">
    <property type="entry name" value="Helicase_C-like"/>
</dbReference>
<dbReference type="GO" id="GO:0006605">
    <property type="term" value="P:protein targeting"/>
    <property type="evidence" value="ECO:0007669"/>
    <property type="project" value="UniProtKB-UniRule"/>
</dbReference>
<dbReference type="GO" id="GO:0005886">
    <property type="term" value="C:plasma membrane"/>
    <property type="evidence" value="ECO:0007669"/>
    <property type="project" value="UniProtKB-SubCell"/>
</dbReference>
<dbReference type="Gene3D" id="1.10.3060.10">
    <property type="entry name" value="Helical scaffold and wing domains of SecA"/>
    <property type="match status" value="1"/>
</dbReference>
<keyword evidence="8" id="KW-0479">Metal-binding</keyword>
<dbReference type="GO" id="GO:0005829">
    <property type="term" value="C:cytosol"/>
    <property type="evidence" value="ECO:0007669"/>
    <property type="project" value="TreeGrafter"/>
</dbReference>
<dbReference type="PROSITE" id="PS01312">
    <property type="entry name" value="SECA"/>
    <property type="match status" value="1"/>
</dbReference>
<dbReference type="FunFam" id="3.40.50.300:FF:000334">
    <property type="entry name" value="Protein translocase subunit SecA"/>
    <property type="match status" value="1"/>
</dbReference>
<evidence type="ECO:0000313" key="21">
    <source>
        <dbReference type="EMBL" id="AEI37247.1"/>
    </source>
</evidence>
<keyword evidence="7 16" id="KW-0997">Cell inner membrane</keyword>
<dbReference type="Pfam" id="PF01043">
    <property type="entry name" value="SecA_PP_bind"/>
    <property type="match status" value="1"/>
</dbReference>
<keyword evidence="13 16" id="KW-1278">Translocase</keyword>
<keyword evidence="4 16" id="KW-0813">Transport</keyword>
<evidence type="ECO:0000256" key="6">
    <source>
        <dbReference type="ARBA" id="ARBA00022490"/>
    </source>
</evidence>
<dbReference type="AlphaFoldDB" id="F8EUV9"/>
<evidence type="ECO:0000256" key="10">
    <source>
        <dbReference type="ARBA" id="ARBA00022833"/>
    </source>
</evidence>
<dbReference type="RefSeq" id="WP_013933646.1">
    <property type="nucleotide sequence ID" value="NC_015709.1"/>
</dbReference>
<accession>F8EUV9</accession>
<dbReference type="PATRIC" id="fig|579138.3.peg.361"/>
<dbReference type="PROSITE" id="PS51194">
    <property type="entry name" value="HELICASE_CTER"/>
    <property type="match status" value="1"/>
</dbReference>
<evidence type="ECO:0000256" key="17">
    <source>
        <dbReference type="RuleBase" id="RU003874"/>
    </source>
</evidence>
<comment type="catalytic activity">
    <reaction evidence="16">
        <text>ATP + H2O + cellular proteinSide 1 = ADP + phosphate + cellular proteinSide 2.</text>
        <dbReference type="EC" id="7.4.2.8"/>
    </reaction>
</comment>
<dbReference type="CDD" id="cd18803">
    <property type="entry name" value="SF2_C_secA"/>
    <property type="match status" value="1"/>
</dbReference>
<dbReference type="NCBIfam" id="TIGR00963">
    <property type="entry name" value="secA"/>
    <property type="match status" value="1"/>
</dbReference>
<dbReference type="SUPFAM" id="SSF52540">
    <property type="entry name" value="P-loop containing nucleoside triphosphate hydrolases"/>
    <property type="match status" value="2"/>
</dbReference>
<gene>
    <name evidence="16" type="primary">secA</name>
    <name evidence="21" type="ordered locus">Zymop_0344</name>
</gene>
<feature type="domain" description="Helicase ATP-binding" evidence="18">
    <location>
        <begin position="89"/>
        <end position="248"/>
    </location>
</feature>
<keyword evidence="15 16" id="KW-0472">Membrane</keyword>
<protein>
    <recommendedName>
        <fullName evidence="16 17">Protein translocase subunit SecA</fullName>
        <ecNumber evidence="16">7.4.2.8</ecNumber>
    </recommendedName>
</protein>
<comment type="similarity">
    <text evidence="3 16 17">Belongs to the SecA family.</text>
</comment>
<dbReference type="FunFam" id="3.40.50.300:FF:000113">
    <property type="entry name" value="Preprotein translocase subunit SecA"/>
    <property type="match status" value="1"/>
</dbReference>
<dbReference type="InterPro" id="IPR011130">
    <property type="entry name" value="SecA_preprotein_X-link_dom"/>
</dbReference>
<dbReference type="NCBIfam" id="NF009538">
    <property type="entry name" value="PRK12904.1"/>
    <property type="match status" value="1"/>
</dbReference>
<feature type="domain" description="SecA family profile" evidence="20">
    <location>
        <begin position="3"/>
        <end position="612"/>
    </location>
</feature>
<dbReference type="InterPro" id="IPR036670">
    <property type="entry name" value="SecA_X-link_sf"/>
</dbReference>
<dbReference type="KEGG" id="zmp:Zymop_0344"/>
<organism evidence="21 22">
    <name type="scientific">Zymomonas mobilis subsp. pomaceae (strain ATCC 29192 / DSM 22645 / JCM 10191 / CCUG 17912 / NBRC 13757 / NCIMB 11200 / NRRL B-4491 / Barker I)</name>
    <dbReference type="NCBI Taxonomy" id="579138"/>
    <lineage>
        <taxon>Bacteria</taxon>
        <taxon>Pseudomonadati</taxon>
        <taxon>Pseudomonadota</taxon>
        <taxon>Alphaproteobacteria</taxon>
        <taxon>Sphingomonadales</taxon>
        <taxon>Zymomonadaceae</taxon>
        <taxon>Zymomonas</taxon>
    </lineage>
</organism>
<dbReference type="Pfam" id="PF21090">
    <property type="entry name" value="P-loop_SecA"/>
    <property type="match status" value="1"/>
</dbReference>
<keyword evidence="9 16" id="KW-0547">Nucleotide-binding</keyword>
<dbReference type="Pfam" id="PF07516">
    <property type="entry name" value="SecA_SW"/>
    <property type="match status" value="1"/>
</dbReference>
<dbReference type="EC" id="7.4.2.8" evidence="16"/>
<dbReference type="HOGENOM" id="CLU_005314_3_0_5"/>
<keyword evidence="6 16" id="KW-0963">Cytoplasm</keyword>
<dbReference type="GO" id="GO:0031522">
    <property type="term" value="C:cell envelope Sec protein transport complex"/>
    <property type="evidence" value="ECO:0007669"/>
    <property type="project" value="UniProtKB-ARBA"/>
</dbReference>
<dbReference type="GO" id="GO:0008564">
    <property type="term" value="F:protein-exporting ATPase activity"/>
    <property type="evidence" value="ECO:0007669"/>
    <property type="project" value="UniProtKB-EC"/>
</dbReference>
<evidence type="ECO:0000256" key="3">
    <source>
        <dbReference type="ARBA" id="ARBA00007650"/>
    </source>
</evidence>
<proteinExistence type="inferred from homology"/>
<dbReference type="Gene3D" id="3.40.50.300">
    <property type="entry name" value="P-loop containing nucleotide triphosphate hydrolases"/>
    <property type="match status" value="2"/>
</dbReference>
<evidence type="ECO:0000256" key="9">
    <source>
        <dbReference type="ARBA" id="ARBA00022741"/>
    </source>
</evidence>
<dbReference type="PANTHER" id="PTHR30612">
    <property type="entry name" value="SECA INNER MEMBRANE COMPONENT OF SEC PROTEIN SECRETION SYSTEM"/>
    <property type="match status" value="1"/>
</dbReference>
<evidence type="ECO:0000259" key="20">
    <source>
        <dbReference type="PROSITE" id="PS51196"/>
    </source>
</evidence>
<dbReference type="InterPro" id="IPR011115">
    <property type="entry name" value="SecA_DEAD"/>
</dbReference>
<dbReference type="InterPro" id="IPR004027">
    <property type="entry name" value="SEC_C_motif"/>
</dbReference>
<comment type="subcellular location">
    <subcellularLocation>
        <location evidence="16">Cell inner membrane</location>
        <topology evidence="16">Peripheral membrane protein</topology>
        <orientation evidence="16">Cytoplasmic side</orientation>
    </subcellularLocation>
    <subcellularLocation>
        <location evidence="16">Cytoplasm</location>
    </subcellularLocation>
    <subcellularLocation>
        <location evidence="2">Cell membrane</location>
        <topology evidence="2">Peripheral membrane protein</topology>
        <orientation evidence="2">Cytoplasmic side</orientation>
    </subcellularLocation>
    <text evidence="16">Distribution is 50-50.</text>
</comment>
<evidence type="ECO:0000256" key="11">
    <source>
        <dbReference type="ARBA" id="ARBA00022840"/>
    </source>
</evidence>
<dbReference type="CDD" id="cd17928">
    <property type="entry name" value="DEXDc_SecA"/>
    <property type="match status" value="1"/>
</dbReference>
<comment type="function">
    <text evidence="16">Part of the Sec protein translocase complex. Interacts with the SecYEG preprotein conducting channel. Has a central role in coupling the hydrolysis of ATP to the transfer of proteins into and across the cell membrane, serving both as a receptor for the preprotein-SecB complex and as an ATP-driven molecular motor driving the stepwise translocation of polypeptide chains across the membrane.</text>
</comment>
<dbReference type="Pfam" id="PF07517">
    <property type="entry name" value="SecA_DEAD"/>
    <property type="match status" value="1"/>
</dbReference>
<evidence type="ECO:0000256" key="7">
    <source>
        <dbReference type="ARBA" id="ARBA00022519"/>
    </source>
</evidence>
<dbReference type="FunFam" id="1.10.3060.10:FF:000003">
    <property type="entry name" value="Protein translocase subunit SecA"/>
    <property type="match status" value="1"/>
</dbReference>
<comment type="subunit">
    <text evidence="16">Monomer and homodimer. Part of the essential Sec protein translocation apparatus which comprises SecA, SecYEG and auxiliary proteins SecDF-YajC and YidC.</text>
</comment>
<dbReference type="GO" id="GO:0046872">
    <property type="term" value="F:metal ion binding"/>
    <property type="evidence" value="ECO:0007669"/>
    <property type="project" value="UniProtKB-KW"/>
</dbReference>
<dbReference type="STRING" id="579138.Zymop_0344"/>
<dbReference type="PANTHER" id="PTHR30612:SF0">
    <property type="entry name" value="CHLOROPLAST PROTEIN-TRANSPORTING ATPASE"/>
    <property type="match status" value="1"/>
</dbReference>
<comment type="cofactor">
    <cofactor evidence="1">
        <name>Zn(2+)</name>
        <dbReference type="ChEBI" id="CHEBI:29105"/>
    </cofactor>
</comment>
<dbReference type="SMART" id="SM00958">
    <property type="entry name" value="SecA_PP_bind"/>
    <property type="match status" value="1"/>
</dbReference>